<protein>
    <recommendedName>
        <fullName evidence="3">MarR family transcriptional regulator</fullName>
    </recommendedName>
</protein>
<comment type="caution">
    <text evidence="1">The sequence shown here is derived from an EMBL/GenBank/DDBJ whole genome shotgun (WGS) entry which is preliminary data.</text>
</comment>
<reference evidence="1 2" key="1">
    <citation type="submission" date="2021-03" db="EMBL/GenBank/DDBJ databases">
        <title>Sequencing the genomes of 1000 actinobacteria strains.</title>
        <authorList>
            <person name="Klenk H.-P."/>
        </authorList>
    </citation>
    <scope>NUCLEOTIDE SEQUENCE [LARGE SCALE GENOMIC DNA]</scope>
    <source>
        <strain evidence="1 2">DSM 45256</strain>
    </source>
</reference>
<dbReference type="EMBL" id="JAGINU010000001">
    <property type="protein sequence ID" value="MBP2368504.1"/>
    <property type="molecule type" value="Genomic_DNA"/>
</dbReference>
<dbReference type="Proteomes" id="UP001519295">
    <property type="component" value="Unassembled WGS sequence"/>
</dbReference>
<accession>A0ABS4VX44</accession>
<organism evidence="1 2">
    <name type="scientific">Pseudonocardia parietis</name>
    <dbReference type="NCBI Taxonomy" id="570936"/>
    <lineage>
        <taxon>Bacteria</taxon>
        <taxon>Bacillati</taxon>
        <taxon>Actinomycetota</taxon>
        <taxon>Actinomycetes</taxon>
        <taxon>Pseudonocardiales</taxon>
        <taxon>Pseudonocardiaceae</taxon>
        <taxon>Pseudonocardia</taxon>
    </lineage>
</organism>
<sequence length="40" mass="4324">MAEYATTIAAAVGKIVERWSRVDDRTLLTQIGAMPANTMA</sequence>
<proteinExistence type="predicted"/>
<name>A0ABS4VX44_9PSEU</name>
<evidence type="ECO:0000313" key="2">
    <source>
        <dbReference type="Proteomes" id="UP001519295"/>
    </source>
</evidence>
<evidence type="ECO:0008006" key="3">
    <source>
        <dbReference type="Google" id="ProtNLM"/>
    </source>
</evidence>
<dbReference type="RefSeq" id="WP_281071615.1">
    <property type="nucleotide sequence ID" value="NZ_JAGINU010000001.1"/>
</dbReference>
<keyword evidence="2" id="KW-1185">Reference proteome</keyword>
<gene>
    <name evidence="1" type="ORF">JOF36_004200</name>
</gene>
<evidence type="ECO:0000313" key="1">
    <source>
        <dbReference type="EMBL" id="MBP2368504.1"/>
    </source>
</evidence>